<accession>A0A099KTW2</accession>
<dbReference type="EMBL" id="JQEC01000021">
    <property type="protein sequence ID" value="KGJ93996.1"/>
    <property type="molecule type" value="Genomic_DNA"/>
</dbReference>
<proteinExistence type="predicted"/>
<sequence>MALLYISYGYQSIGSNPKTKKVQAISDSSDPVRTIILTVNSVVTVAENPVPAIGSALLAPVTDAIVIPSQISMNPNAEP</sequence>
<comment type="caution">
    <text evidence="1">The sequence shown here is derived from an EMBL/GenBank/DDBJ whole genome shotgun (WGS) entry which is preliminary data.</text>
</comment>
<protein>
    <submittedName>
        <fullName evidence="1">Uncharacterized protein</fullName>
    </submittedName>
</protein>
<evidence type="ECO:0000313" key="2">
    <source>
        <dbReference type="Proteomes" id="UP000029868"/>
    </source>
</evidence>
<dbReference type="PATRIC" id="fig|28229.3.peg.2172"/>
<organism evidence="1 2">
    <name type="scientific">Colwellia psychrerythraea</name>
    <name type="common">Vibrio psychroerythus</name>
    <dbReference type="NCBI Taxonomy" id="28229"/>
    <lineage>
        <taxon>Bacteria</taxon>
        <taxon>Pseudomonadati</taxon>
        <taxon>Pseudomonadota</taxon>
        <taxon>Gammaproteobacteria</taxon>
        <taxon>Alteromonadales</taxon>
        <taxon>Colwelliaceae</taxon>
        <taxon>Colwellia</taxon>
    </lineage>
</organism>
<name>A0A099KTW2_COLPS</name>
<dbReference type="AlphaFoldDB" id="A0A099KTW2"/>
<dbReference type="Proteomes" id="UP000029868">
    <property type="component" value="Unassembled WGS sequence"/>
</dbReference>
<gene>
    <name evidence="1" type="ORF">GAB14E_2551</name>
</gene>
<reference evidence="1 2" key="1">
    <citation type="submission" date="2014-08" db="EMBL/GenBank/DDBJ databases">
        <title>Genomic and Phenotypic Diversity of Colwellia psychrerythraea strains from Disparate Marine Basins.</title>
        <authorList>
            <person name="Techtmann S.M."/>
            <person name="Stelling S.C."/>
            <person name="Utturkar S.M."/>
            <person name="Alshibli N."/>
            <person name="Harris A."/>
            <person name="Brown S.D."/>
            <person name="Hazen T.C."/>
        </authorList>
    </citation>
    <scope>NUCLEOTIDE SEQUENCE [LARGE SCALE GENOMIC DNA]</scope>
    <source>
        <strain evidence="1 2">GAB14E</strain>
    </source>
</reference>
<evidence type="ECO:0000313" key="1">
    <source>
        <dbReference type="EMBL" id="KGJ93996.1"/>
    </source>
</evidence>